<sequence>MIGYLKERKEKYGLWMVGIVNDPAASNRLFFQRAVTSAEANAVAKENGAHYWEVIPDGKTARSPLAYNQIITEIISTIGNYEISALPKKIPLEFNGSEVKRKVFRSCEHLKLINAQM</sequence>
<dbReference type="WBParaSite" id="SMUV_0000864701-mRNA-1">
    <property type="protein sequence ID" value="SMUV_0000864701-mRNA-1"/>
    <property type="gene ID" value="SMUV_0000864701"/>
</dbReference>
<name>A0A0N5AUV0_9BILA</name>
<accession>A0A0N5AUV0</accession>
<dbReference type="AlphaFoldDB" id="A0A0N5AUV0"/>
<keyword evidence="1" id="KW-1185">Reference proteome</keyword>
<protein>
    <submittedName>
        <fullName evidence="2">N-acetylmuramoyl-L-alanine amidase</fullName>
    </submittedName>
</protein>
<dbReference type="Proteomes" id="UP000046393">
    <property type="component" value="Unplaced"/>
</dbReference>
<organism evidence="1 2">
    <name type="scientific">Syphacia muris</name>
    <dbReference type="NCBI Taxonomy" id="451379"/>
    <lineage>
        <taxon>Eukaryota</taxon>
        <taxon>Metazoa</taxon>
        <taxon>Ecdysozoa</taxon>
        <taxon>Nematoda</taxon>
        <taxon>Chromadorea</taxon>
        <taxon>Rhabditida</taxon>
        <taxon>Spirurina</taxon>
        <taxon>Oxyuridomorpha</taxon>
        <taxon>Oxyuroidea</taxon>
        <taxon>Oxyuridae</taxon>
        <taxon>Syphacia</taxon>
    </lineage>
</organism>
<evidence type="ECO:0000313" key="1">
    <source>
        <dbReference type="Proteomes" id="UP000046393"/>
    </source>
</evidence>
<evidence type="ECO:0000313" key="2">
    <source>
        <dbReference type="WBParaSite" id="SMUV_0000864701-mRNA-1"/>
    </source>
</evidence>
<proteinExistence type="predicted"/>
<reference evidence="2" key="1">
    <citation type="submission" date="2017-02" db="UniProtKB">
        <authorList>
            <consortium name="WormBaseParasite"/>
        </authorList>
    </citation>
    <scope>IDENTIFICATION</scope>
</reference>